<dbReference type="SUPFAM" id="SSF48024">
    <property type="entry name" value="N-terminal domain of DnaB helicase"/>
    <property type="match status" value="1"/>
</dbReference>
<comment type="caution">
    <text evidence="5">The sequence shown here is derived from an EMBL/GenBank/DDBJ whole genome shotgun (WGS) entry which is preliminary data.</text>
</comment>
<keyword evidence="2" id="KW-0235">DNA replication</keyword>
<keyword evidence="1" id="KW-0639">Primosome</keyword>
<accession>A0A7C0Y647</accession>
<dbReference type="EMBL" id="DRBS01000261">
    <property type="protein sequence ID" value="HDD44609.1"/>
    <property type="molecule type" value="Genomic_DNA"/>
</dbReference>
<dbReference type="Pfam" id="PF00772">
    <property type="entry name" value="DnaB"/>
    <property type="match status" value="1"/>
</dbReference>
<gene>
    <name evidence="5" type="ORF">ENG63_07105</name>
</gene>
<reference evidence="5" key="1">
    <citation type="journal article" date="2020" name="mSystems">
        <title>Genome- and Community-Level Interaction Insights into Carbon Utilization and Element Cycling Functions of Hydrothermarchaeota in Hydrothermal Sediment.</title>
        <authorList>
            <person name="Zhou Z."/>
            <person name="Liu Y."/>
            <person name="Xu W."/>
            <person name="Pan J."/>
            <person name="Luo Z.H."/>
            <person name="Li M."/>
        </authorList>
    </citation>
    <scope>NUCLEOTIDE SEQUENCE [LARGE SCALE GENOMIC DNA]</scope>
    <source>
        <strain evidence="5">HyVt-233</strain>
    </source>
</reference>
<dbReference type="GO" id="GO:1990077">
    <property type="term" value="C:primosome complex"/>
    <property type="evidence" value="ECO:0007669"/>
    <property type="project" value="UniProtKB-KW"/>
</dbReference>
<dbReference type="GO" id="GO:0005524">
    <property type="term" value="F:ATP binding"/>
    <property type="evidence" value="ECO:0007669"/>
    <property type="project" value="InterPro"/>
</dbReference>
<dbReference type="GO" id="GO:0006269">
    <property type="term" value="P:DNA replication, synthesis of primer"/>
    <property type="evidence" value="ECO:0007669"/>
    <property type="project" value="UniProtKB-KW"/>
</dbReference>
<organism evidence="5">
    <name type="scientific">Desulfofervidus auxilii</name>
    <dbReference type="NCBI Taxonomy" id="1621989"/>
    <lineage>
        <taxon>Bacteria</taxon>
        <taxon>Pseudomonadati</taxon>
        <taxon>Thermodesulfobacteriota</taxon>
        <taxon>Candidatus Desulfofervidia</taxon>
        <taxon>Candidatus Desulfofervidales</taxon>
        <taxon>Candidatus Desulfofervidaceae</taxon>
        <taxon>Candidatus Desulfofervidus</taxon>
    </lineage>
</organism>
<dbReference type="AlphaFoldDB" id="A0A7C0Y647"/>
<proteinExistence type="predicted"/>
<name>A0A7C0Y647_DESA2</name>
<dbReference type="InterPro" id="IPR036185">
    <property type="entry name" value="DNA_heli_DnaB-like_N_sf"/>
</dbReference>
<feature type="non-terminal residue" evidence="5">
    <location>
        <position position="97"/>
    </location>
</feature>
<feature type="domain" description="DNA helicase DnaB-like N-terminal" evidence="4">
    <location>
        <begin position="17"/>
        <end position="97"/>
    </location>
</feature>
<evidence type="ECO:0000313" key="5">
    <source>
        <dbReference type="EMBL" id="HDD44609.1"/>
    </source>
</evidence>
<evidence type="ECO:0000259" key="4">
    <source>
        <dbReference type="Pfam" id="PF00772"/>
    </source>
</evidence>
<dbReference type="Proteomes" id="UP000886289">
    <property type="component" value="Unassembled WGS sequence"/>
</dbReference>
<evidence type="ECO:0000256" key="2">
    <source>
        <dbReference type="ARBA" id="ARBA00022705"/>
    </source>
</evidence>
<dbReference type="InterPro" id="IPR016136">
    <property type="entry name" value="DNA_helicase_N/primase_C"/>
</dbReference>
<dbReference type="GO" id="GO:0005829">
    <property type="term" value="C:cytosol"/>
    <property type="evidence" value="ECO:0007669"/>
    <property type="project" value="TreeGrafter"/>
</dbReference>
<dbReference type="InterPro" id="IPR007693">
    <property type="entry name" value="DNA_helicase_DnaB-like_N"/>
</dbReference>
<dbReference type="PANTHER" id="PTHR30153:SF2">
    <property type="entry name" value="REPLICATIVE DNA HELICASE"/>
    <property type="match status" value="1"/>
</dbReference>
<dbReference type="PANTHER" id="PTHR30153">
    <property type="entry name" value="REPLICATIVE DNA HELICASE DNAB"/>
    <property type="match status" value="1"/>
</dbReference>
<protein>
    <recommendedName>
        <fullName evidence="4">DNA helicase DnaB-like N-terminal domain-containing protein</fullName>
    </recommendedName>
</protein>
<dbReference type="GO" id="GO:0003678">
    <property type="term" value="F:DNA helicase activity"/>
    <property type="evidence" value="ECO:0007669"/>
    <property type="project" value="InterPro"/>
</dbReference>
<keyword evidence="3" id="KW-0238">DNA-binding</keyword>
<dbReference type="Gene3D" id="1.10.860.10">
    <property type="entry name" value="DNAb Helicase, Chain A"/>
    <property type="match status" value="1"/>
</dbReference>
<dbReference type="GO" id="GO:0003677">
    <property type="term" value="F:DNA binding"/>
    <property type="evidence" value="ECO:0007669"/>
    <property type="project" value="UniProtKB-KW"/>
</dbReference>
<evidence type="ECO:0000256" key="1">
    <source>
        <dbReference type="ARBA" id="ARBA00022515"/>
    </source>
</evidence>
<sequence length="97" mass="11193">MKVATKVKNIDFFQKSLPHNLEAEQAVLGGILIDNEALYQVLETIKDEDFYRDTHRKIFRAYLELFEQNQPIDLVTVSEYLQNKGELEEIGGATYLA</sequence>
<evidence type="ECO:0000256" key="3">
    <source>
        <dbReference type="ARBA" id="ARBA00023125"/>
    </source>
</evidence>